<dbReference type="Gene3D" id="4.10.410.60">
    <property type="match status" value="1"/>
</dbReference>
<gene>
    <name evidence="5" type="ORF">SEMRO_2249_G320750.1</name>
</gene>
<comment type="similarity">
    <text evidence="1">Belongs to the bacterial ribosomal protein bL35 family.</text>
</comment>
<feature type="region of interest" description="Disordered" evidence="4">
    <location>
        <begin position="57"/>
        <end position="76"/>
    </location>
</feature>
<keyword evidence="2" id="KW-0689">Ribosomal protein</keyword>
<keyword evidence="6" id="KW-1185">Reference proteome</keyword>
<accession>A0A9N8HXM2</accession>
<evidence type="ECO:0000313" key="6">
    <source>
        <dbReference type="Proteomes" id="UP001153069"/>
    </source>
</evidence>
<dbReference type="PROSITE" id="PS00936">
    <property type="entry name" value="RIBOSOMAL_L35"/>
    <property type="match status" value="1"/>
</dbReference>
<evidence type="ECO:0008006" key="7">
    <source>
        <dbReference type="Google" id="ProtNLM"/>
    </source>
</evidence>
<dbReference type="GO" id="GO:0006412">
    <property type="term" value="P:translation"/>
    <property type="evidence" value="ECO:0007669"/>
    <property type="project" value="InterPro"/>
</dbReference>
<comment type="caution">
    <text evidence="5">The sequence shown here is derived from an EMBL/GenBank/DDBJ whole genome shotgun (WGS) entry which is preliminary data.</text>
</comment>
<dbReference type="AlphaFoldDB" id="A0A9N8HXM2"/>
<dbReference type="HAMAP" id="MF_00514">
    <property type="entry name" value="Ribosomal_bL35"/>
    <property type="match status" value="1"/>
</dbReference>
<dbReference type="SUPFAM" id="SSF143034">
    <property type="entry name" value="L35p-like"/>
    <property type="match status" value="1"/>
</dbReference>
<sequence length="104" mass="11882">MMPLASTMIRWNGVSTLLGMQNSQRLLIAPSNVVCRWKHSFKTNRSAYKRFRVRGDGSLKRNKAGKSHNTGHKGRRRVTNLSQSTGIMEPKIEKRMRMLIGAKK</sequence>
<dbReference type="InterPro" id="IPR021137">
    <property type="entry name" value="Ribosomal_bL35-like"/>
</dbReference>
<dbReference type="GO" id="GO:0022625">
    <property type="term" value="C:cytosolic large ribosomal subunit"/>
    <property type="evidence" value="ECO:0007669"/>
    <property type="project" value="TreeGrafter"/>
</dbReference>
<dbReference type="PANTHER" id="PTHR33343:SF1">
    <property type="entry name" value="LARGE RIBOSOMAL SUBUNIT PROTEIN BL35M"/>
    <property type="match status" value="1"/>
</dbReference>
<reference evidence="5" key="1">
    <citation type="submission" date="2020-06" db="EMBL/GenBank/DDBJ databases">
        <authorList>
            <consortium name="Plant Systems Biology data submission"/>
        </authorList>
    </citation>
    <scope>NUCLEOTIDE SEQUENCE</scope>
    <source>
        <strain evidence="5">D6</strain>
    </source>
</reference>
<proteinExistence type="inferred from homology"/>
<dbReference type="EMBL" id="CAICTM010002247">
    <property type="protein sequence ID" value="CAB9528535.1"/>
    <property type="molecule type" value="Genomic_DNA"/>
</dbReference>
<organism evidence="5 6">
    <name type="scientific">Seminavis robusta</name>
    <dbReference type="NCBI Taxonomy" id="568900"/>
    <lineage>
        <taxon>Eukaryota</taxon>
        <taxon>Sar</taxon>
        <taxon>Stramenopiles</taxon>
        <taxon>Ochrophyta</taxon>
        <taxon>Bacillariophyta</taxon>
        <taxon>Bacillariophyceae</taxon>
        <taxon>Bacillariophycidae</taxon>
        <taxon>Naviculales</taxon>
        <taxon>Naviculaceae</taxon>
        <taxon>Seminavis</taxon>
    </lineage>
</organism>
<evidence type="ECO:0000256" key="1">
    <source>
        <dbReference type="ARBA" id="ARBA00006598"/>
    </source>
</evidence>
<name>A0A9N8HXM2_9STRA</name>
<evidence type="ECO:0000256" key="2">
    <source>
        <dbReference type="ARBA" id="ARBA00022980"/>
    </source>
</evidence>
<feature type="compositionally biased region" description="Basic residues" evidence="4">
    <location>
        <begin position="60"/>
        <end position="76"/>
    </location>
</feature>
<dbReference type="OrthoDB" id="413313at2759"/>
<dbReference type="PANTHER" id="PTHR33343">
    <property type="entry name" value="54S RIBOSOMAL PROTEIN BL35M"/>
    <property type="match status" value="1"/>
</dbReference>
<evidence type="ECO:0000313" key="5">
    <source>
        <dbReference type="EMBL" id="CAB9528535.1"/>
    </source>
</evidence>
<dbReference type="InterPro" id="IPR018265">
    <property type="entry name" value="Ribosomal_bL35_CS"/>
</dbReference>
<evidence type="ECO:0000256" key="4">
    <source>
        <dbReference type="SAM" id="MobiDB-lite"/>
    </source>
</evidence>
<dbReference type="Pfam" id="PF01632">
    <property type="entry name" value="Ribosomal_L35p"/>
    <property type="match status" value="1"/>
</dbReference>
<protein>
    <recommendedName>
        <fullName evidence="7">50S ribosomal protein L35</fullName>
    </recommendedName>
</protein>
<evidence type="ECO:0000256" key="3">
    <source>
        <dbReference type="ARBA" id="ARBA00023274"/>
    </source>
</evidence>
<dbReference type="InterPro" id="IPR001706">
    <property type="entry name" value="Ribosomal_bL35"/>
</dbReference>
<dbReference type="InterPro" id="IPR037229">
    <property type="entry name" value="Ribosomal_bL35_sf"/>
</dbReference>
<dbReference type="GO" id="GO:0003735">
    <property type="term" value="F:structural constituent of ribosome"/>
    <property type="evidence" value="ECO:0007669"/>
    <property type="project" value="InterPro"/>
</dbReference>
<dbReference type="Proteomes" id="UP001153069">
    <property type="component" value="Unassembled WGS sequence"/>
</dbReference>
<keyword evidence="3" id="KW-0687">Ribonucleoprotein</keyword>